<dbReference type="EC" id="3.4.21.4" evidence="3"/>
<evidence type="ECO:0000256" key="1">
    <source>
        <dbReference type="SAM" id="MobiDB-lite"/>
    </source>
</evidence>
<dbReference type="InterPro" id="IPR040479">
    <property type="entry name" value="CLIP_SPH_mas"/>
</dbReference>
<dbReference type="Pfam" id="PF18398">
    <property type="entry name" value="CLIP_SPH_mas"/>
    <property type="match status" value="5"/>
</dbReference>
<dbReference type="PROSITE" id="PS50240">
    <property type="entry name" value="TRYPSIN_DOM"/>
    <property type="match status" value="1"/>
</dbReference>
<dbReference type="EnsemblMetazoa" id="PHUM227210-RA">
    <property type="protein sequence ID" value="PHUM227210-PA"/>
    <property type="gene ID" value="PHUM227210"/>
</dbReference>
<dbReference type="InterPro" id="IPR018114">
    <property type="entry name" value="TRYPSIN_HIS"/>
</dbReference>
<dbReference type="Proteomes" id="UP000009046">
    <property type="component" value="Unassembled WGS sequence"/>
</dbReference>
<dbReference type="STRING" id="121224.E0VIF7"/>
<dbReference type="OMA" id="CIENAPG"/>
<dbReference type="HOGENOM" id="CLU_008987_0_0_1"/>
<dbReference type="OrthoDB" id="6437225at2759"/>
<dbReference type="GO" id="GO:0006508">
    <property type="term" value="P:proteolysis"/>
    <property type="evidence" value="ECO:0007669"/>
    <property type="project" value="InterPro"/>
</dbReference>
<dbReference type="PANTHER" id="PTHR24258:SF140">
    <property type="entry name" value="BCDNA.GH08420-RELATED"/>
    <property type="match status" value="1"/>
</dbReference>
<dbReference type="CDD" id="cd00190">
    <property type="entry name" value="Tryp_SPc"/>
    <property type="match status" value="1"/>
</dbReference>
<dbReference type="RefSeq" id="XP_002425901.1">
    <property type="nucleotide sequence ID" value="XM_002425856.1"/>
</dbReference>
<evidence type="ECO:0000259" key="2">
    <source>
        <dbReference type="PROSITE" id="PS50240"/>
    </source>
</evidence>
<dbReference type="AlphaFoldDB" id="E0VIF7"/>
<reference evidence="4" key="3">
    <citation type="submission" date="2021-02" db="UniProtKB">
        <authorList>
            <consortium name="EnsemblMetazoa"/>
        </authorList>
    </citation>
    <scope>IDENTIFICATION</scope>
    <source>
        <strain evidence="4">USDA</strain>
    </source>
</reference>
<dbReference type="GeneID" id="8238650"/>
<evidence type="ECO:0000313" key="4">
    <source>
        <dbReference type="EnsemblMetazoa" id="PHUM227210-PA"/>
    </source>
</evidence>
<dbReference type="InParanoid" id="E0VIF7"/>
<keyword evidence="3" id="KW-0378">Hydrolase</keyword>
<dbReference type="InterPro" id="IPR043504">
    <property type="entry name" value="Peptidase_S1_PA_chymotrypsin"/>
</dbReference>
<dbReference type="KEGG" id="phu:Phum_PHUM227210"/>
<dbReference type="PROSITE" id="PS00134">
    <property type="entry name" value="TRYPSIN_HIS"/>
    <property type="match status" value="1"/>
</dbReference>
<dbReference type="SUPFAM" id="SSF50494">
    <property type="entry name" value="Trypsin-like serine proteases"/>
    <property type="match status" value="1"/>
</dbReference>
<feature type="region of interest" description="Disordered" evidence="1">
    <location>
        <begin position="235"/>
        <end position="269"/>
    </location>
</feature>
<organism>
    <name type="scientific">Pediculus humanus subsp. corporis</name>
    <name type="common">Body louse</name>
    <dbReference type="NCBI Taxonomy" id="121224"/>
    <lineage>
        <taxon>Eukaryota</taxon>
        <taxon>Metazoa</taxon>
        <taxon>Ecdysozoa</taxon>
        <taxon>Arthropoda</taxon>
        <taxon>Hexapoda</taxon>
        <taxon>Insecta</taxon>
        <taxon>Pterygota</taxon>
        <taxon>Neoptera</taxon>
        <taxon>Paraneoptera</taxon>
        <taxon>Psocodea</taxon>
        <taxon>Troctomorpha</taxon>
        <taxon>Phthiraptera</taxon>
        <taxon>Anoplura</taxon>
        <taxon>Pediculidae</taxon>
        <taxon>Pediculus</taxon>
    </lineage>
</organism>
<dbReference type="EMBL" id="AAZO01002645">
    <property type="status" value="NOT_ANNOTATED_CDS"/>
    <property type="molecule type" value="Genomic_DNA"/>
</dbReference>
<protein>
    <submittedName>
        <fullName evidence="3">Salivary plasminogen activator beta, putative</fullName>
        <ecNumber evidence="3">3.4.21.4</ecNumber>
    </submittedName>
</protein>
<dbReference type="InterPro" id="IPR001254">
    <property type="entry name" value="Trypsin_dom"/>
</dbReference>
<dbReference type="EMBL" id="DS235199">
    <property type="protein sequence ID" value="EEB13163.1"/>
    <property type="molecule type" value="Genomic_DNA"/>
</dbReference>
<feature type="compositionally biased region" description="Low complexity" evidence="1">
    <location>
        <begin position="320"/>
        <end position="343"/>
    </location>
</feature>
<dbReference type="FunFam" id="2.40.10.10:FF:000082">
    <property type="entry name" value="Plasma kallikrein"/>
    <property type="match status" value="1"/>
</dbReference>
<proteinExistence type="predicted"/>
<dbReference type="InterPro" id="IPR001314">
    <property type="entry name" value="Peptidase_S1A"/>
</dbReference>
<evidence type="ECO:0000313" key="5">
    <source>
        <dbReference type="Proteomes" id="UP000009046"/>
    </source>
</evidence>
<name>E0VIF7_PEDHC</name>
<reference evidence="3" key="1">
    <citation type="submission" date="2007-04" db="EMBL/GenBank/DDBJ databases">
        <title>Annotation of Pediculus humanus corporis strain USDA.</title>
        <authorList>
            <person name="Kirkness E."/>
            <person name="Hannick L."/>
            <person name="Hass B."/>
            <person name="Bruggner R."/>
            <person name="Lawson D."/>
            <person name="Bidwell S."/>
            <person name="Joardar V."/>
            <person name="Caler E."/>
            <person name="Walenz B."/>
            <person name="Inman J."/>
            <person name="Schobel S."/>
            <person name="Galinsky K."/>
            <person name="Amedeo P."/>
            <person name="Strausberg R."/>
        </authorList>
    </citation>
    <scope>NUCLEOTIDE SEQUENCE</scope>
    <source>
        <strain evidence="3">USDA</strain>
    </source>
</reference>
<dbReference type="eggNOG" id="KOG3627">
    <property type="taxonomic scope" value="Eukaryota"/>
</dbReference>
<dbReference type="Pfam" id="PF00089">
    <property type="entry name" value="Trypsin"/>
    <property type="match status" value="1"/>
</dbReference>
<dbReference type="VEuPathDB" id="VectorBase:PHUM227210"/>
<reference evidence="3" key="2">
    <citation type="submission" date="2007-04" db="EMBL/GenBank/DDBJ databases">
        <title>The genome of the human body louse.</title>
        <authorList>
            <consortium name="The Human Body Louse Genome Consortium"/>
            <person name="Kirkness E."/>
            <person name="Walenz B."/>
            <person name="Hass B."/>
            <person name="Bruggner R."/>
            <person name="Strausberg R."/>
        </authorList>
    </citation>
    <scope>NUCLEOTIDE SEQUENCE</scope>
    <source>
        <strain evidence="3">USDA</strain>
    </source>
</reference>
<feature type="domain" description="Peptidase S1" evidence="2">
    <location>
        <begin position="478"/>
        <end position="718"/>
    </location>
</feature>
<feature type="region of interest" description="Disordered" evidence="1">
    <location>
        <begin position="320"/>
        <end position="345"/>
    </location>
</feature>
<sequence length="722" mass="77740">MYLAYFVGLLDTITSTEESKDCPGVCVHALATVICYEVLENVSCSKPAMKCCIETPSGEGNVTKVPSNPPTTETTKPVKTLQASMLCVFGIYGHTSQSPAGNNESFTKPNIRDNTVKACPGVCVAERIADYCEAVLNVNDLCKPGLRCCVSSDVYSENKQQNLTIINKNGTKPSDSDVTVRPQLKPSVETHDYQSKNPCRGECVSGLFALFCDDIDENANCPEGGSCCITNSSPHDGPSSSSPMVTTTTTTTTVPSTTTTRRPLTSYPPQSSYPKCPGFCLLNLMAAFCEKPSVLIPRTSNCQKGHICCDNTKVAVTSKPRPTTRITTSTTTTTTTTPNSVVTRPDDRPDCPGSCIVSYLSFTCFRNADMTDLFKCRKSGTQCCAPKSVIRDHLDKKNANVNQRNDNVTNNGNDNYQKNVTSSLYNTKYSPSPQIINSEQHTTHGGPLTMDIPTPRPTIYSKYVCGVKGTSRTRGGRVVGGEDADPVEWCWQVALINSLNQYLCGGALIGTQWVLTAAHCVTNIVRSGDAIYIRVGDHDLTRKYGSPGAQTLRVATTYIHHNHNSQTLDNDIALLKLHGQAELRDGVCLVCLPARGVSQVAGKRCTVTGYGYMGEAGPIPLRVREAEIPIVSDAECIRKINAVTEKIFILPASSFCAGGEEGNDACQGDGGGPLVCEDDGFYELAGLVSWGFGCGRVNVPGVYVKVSSFIGWINQIISVNNL</sequence>
<keyword evidence="5" id="KW-1185">Reference proteome</keyword>
<dbReference type="InterPro" id="IPR009003">
    <property type="entry name" value="Peptidase_S1_PA"/>
</dbReference>
<evidence type="ECO:0000313" key="3">
    <source>
        <dbReference type="EMBL" id="EEB13163.1"/>
    </source>
</evidence>
<dbReference type="PANTHER" id="PTHR24258">
    <property type="entry name" value="SERINE PROTEASE-RELATED"/>
    <property type="match status" value="1"/>
</dbReference>
<accession>E0VIF7</accession>
<dbReference type="CTD" id="8238650"/>
<gene>
    <name evidence="4" type="primary">8238650</name>
    <name evidence="3" type="ORF">Phum_PHUM227210</name>
</gene>
<dbReference type="SMART" id="SM00020">
    <property type="entry name" value="Tryp_SPc"/>
    <property type="match status" value="1"/>
</dbReference>
<dbReference type="GO" id="GO:0004252">
    <property type="term" value="F:serine-type endopeptidase activity"/>
    <property type="evidence" value="ECO:0007669"/>
    <property type="project" value="UniProtKB-EC"/>
</dbReference>
<dbReference type="Gene3D" id="2.40.10.10">
    <property type="entry name" value="Trypsin-like serine proteases"/>
    <property type="match status" value="1"/>
</dbReference>
<dbReference type="MEROPS" id="S01.024"/>
<dbReference type="PRINTS" id="PR00722">
    <property type="entry name" value="CHYMOTRYPSIN"/>
</dbReference>